<comment type="caution">
    <text evidence="1">The sequence shown here is derived from an EMBL/GenBank/DDBJ whole genome shotgun (WGS) entry which is preliminary data.</text>
</comment>
<dbReference type="InterPro" id="IPR010183">
    <property type="entry name" value="Phage_lambda_Bet"/>
</dbReference>
<proteinExistence type="predicted"/>
<name>A0A8E2WH35_RHILI</name>
<evidence type="ECO:0000313" key="2">
    <source>
        <dbReference type="Proteomes" id="UP000245631"/>
    </source>
</evidence>
<organism evidence="1 2">
    <name type="scientific">Rhizobium loti</name>
    <name type="common">Mesorhizobium loti</name>
    <dbReference type="NCBI Taxonomy" id="381"/>
    <lineage>
        <taxon>Bacteria</taxon>
        <taxon>Pseudomonadati</taxon>
        <taxon>Pseudomonadota</taxon>
        <taxon>Alphaproteobacteria</taxon>
        <taxon>Hyphomicrobiales</taxon>
        <taxon>Phyllobacteriaceae</taxon>
        <taxon>Mesorhizobium</taxon>
    </lineage>
</organism>
<reference evidence="1 2" key="1">
    <citation type="submission" date="2018-05" db="EMBL/GenBank/DDBJ databases">
        <title>Genomic Encyclopedia of Type Strains, Phase IV (KMG-IV): sequencing the most valuable type-strain genomes for metagenomic binning, comparative biology and taxonomic classification.</title>
        <authorList>
            <person name="Goeker M."/>
        </authorList>
    </citation>
    <scope>NUCLEOTIDE SEQUENCE [LARGE SCALE GENOMIC DNA]</scope>
    <source>
        <strain evidence="1 2">DSM 2626</strain>
    </source>
</reference>
<dbReference type="GeneID" id="61051539"/>
<dbReference type="Pfam" id="PF03837">
    <property type="entry name" value="RecT"/>
    <property type="match status" value="1"/>
</dbReference>
<dbReference type="EMBL" id="QGGH01000002">
    <property type="protein sequence ID" value="PWJ92725.1"/>
    <property type="molecule type" value="Genomic_DNA"/>
</dbReference>
<dbReference type="GO" id="GO:0006310">
    <property type="term" value="P:DNA recombination"/>
    <property type="evidence" value="ECO:0007669"/>
    <property type="project" value="InterPro"/>
</dbReference>
<protein>
    <submittedName>
        <fullName evidence="1">Phage recombination protein Bet</fullName>
    </submittedName>
</protein>
<dbReference type="AlphaFoldDB" id="A0A8E2WH35"/>
<gene>
    <name evidence="1" type="ORF">C8D77_102500</name>
</gene>
<evidence type="ECO:0000313" key="1">
    <source>
        <dbReference type="EMBL" id="PWJ92725.1"/>
    </source>
</evidence>
<dbReference type="GO" id="GO:0003677">
    <property type="term" value="F:DNA binding"/>
    <property type="evidence" value="ECO:0007669"/>
    <property type="project" value="InterPro"/>
</dbReference>
<dbReference type="RefSeq" id="WP_109662334.1">
    <property type="nucleotide sequence ID" value="NZ_QGGH01000002.1"/>
</dbReference>
<dbReference type="NCBIfam" id="TIGR01913">
    <property type="entry name" value="bet_lambda"/>
    <property type="match status" value="1"/>
</dbReference>
<sequence length="316" mass="36036">MNIASRPDLFPPTTSTFQRYELTPAQLDLVWDMNRGLSRREFDQFIETSRALGLNPFRRQICAFVLNEQNSKKRQFVIVTTIGGLRAIADRTGTYRPDSGAARMTFSESAKNPRSNPHGIVDCIVTPFRHSKGRWHRIVGQVWWDEIAPIRHGEDGDRCLDSRTPWPLRPRGQIIKCAEAAALRAGWPDDLANVHAEDEMDRARLSELTPSEAADEAKKTRLLERTQPRGTILIDMWDGNGLSAVPINAFHDRVSKFIRSYNGTKLRELIAWRDQQRIAFRQFFVHDKNAGLDLKRQFEAIEATASKQPVEMANGN</sequence>
<accession>A0A8E2WH35</accession>
<dbReference type="Proteomes" id="UP000245631">
    <property type="component" value="Unassembled WGS sequence"/>
</dbReference>
<dbReference type="InterPro" id="IPR018330">
    <property type="entry name" value="RecT_fam"/>
</dbReference>